<evidence type="ECO:0000313" key="7">
    <source>
        <dbReference type="EMBL" id="MBB5716091.1"/>
    </source>
</evidence>
<evidence type="ECO:0000256" key="3">
    <source>
        <dbReference type="RuleBase" id="RU000363"/>
    </source>
</evidence>
<reference evidence="7 8" key="1">
    <citation type="submission" date="2020-08" db="EMBL/GenBank/DDBJ databases">
        <title>Genomic Encyclopedia of Type Strains, Phase IV (KMG-IV): sequencing the most valuable type-strain genomes for metagenomic binning, comparative biology and taxonomic classification.</title>
        <authorList>
            <person name="Goeker M."/>
        </authorList>
    </citation>
    <scope>NUCLEOTIDE SEQUENCE [LARGE SCALE GENOMIC DNA]</scope>
    <source>
        <strain evidence="7 8">DSM 100044</strain>
    </source>
</reference>
<gene>
    <name evidence="7" type="ORF">FHS94_002951</name>
</gene>
<dbReference type="InterPro" id="IPR002347">
    <property type="entry name" value="SDR_fam"/>
</dbReference>
<evidence type="ECO:0000256" key="5">
    <source>
        <dbReference type="SAM" id="Phobius"/>
    </source>
</evidence>
<keyword evidence="5" id="KW-0472">Membrane</keyword>
<proteinExistence type="inferred from homology"/>
<name>A0A7W9EVB7_9SPHN</name>
<dbReference type="Proteomes" id="UP000546200">
    <property type="component" value="Unassembled WGS sequence"/>
</dbReference>
<dbReference type="PANTHER" id="PTHR44196:SF1">
    <property type="entry name" value="DEHYDROGENASE_REDUCTASE SDR FAMILY MEMBER 7B"/>
    <property type="match status" value="1"/>
</dbReference>
<feature type="region of interest" description="Disordered" evidence="4">
    <location>
        <begin position="270"/>
        <end position="296"/>
    </location>
</feature>
<evidence type="ECO:0000313" key="8">
    <source>
        <dbReference type="Proteomes" id="UP000546200"/>
    </source>
</evidence>
<evidence type="ECO:0000256" key="1">
    <source>
        <dbReference type="ARBA" id="ARBA00006484"/>
    </source>
</evidence>
<dbReference type="NCBIfam" id="NF005495">
    <property type="entry name" value="PRK07109.1"/>
    <property type="match status" value="1"/>
</dbReference>
<dbReference type="AlphaFoldDB" id="A0A7W9EVB7"/>
<dbReference type="InterPro" id="IPR036291">
    <property type="entry name" value="NAD(P)-bd_dom_sf"/>
</dbReference>
<dbReference type="InterPro" id="IPR057326">
    <property type="entry name" value="KR_dom"/>
</dbReference>
<dbReference type="PROSITE" id="PS00061">
    <property type="entry name" value="ADH_SHORT"/>
    <property type="match status" value="1"/>
</dbReference>
<dbReference type="SUPFAM" id="SSF51735">
    <property type="entry name" value="NAD(P)-binding Rossmann-fold domains"/>
    <property type="match status" value="1"/>
</dbReference>
<keyword evidence="5" id="KW-0812">Transmembrane</keyword>
<evidence type="ECO:0000259" key="6">
    <source>
        <dbReference type="SMART" id="SM00822"/>
    </source>
</evidence>
<dbReference type="GO" id="GO:0016491">
    <property type="term" value="F:oxidoreductase activity"/>
    <property type="evidence" value="ECO:0007669"/>
    <property type="project" value="UniProtKB-KW"/>
</dbReference>
<dbReference type="PANTHER" id="PTHR44196">
    <property type="entry name" value="DEHYDROGENASE/REDUCTASE SDR FAMILY MEMBER 7B"/>
    <property type="match status" value="1"/>
</dbReference>
<dbReference type="PRINTS" id="PR00081">
    <property type="entry name" value="GDHRDH"/>
</dbReference>
<dbReference type="Gene3D" id="3.40.50.720">
    <property type="entry name" value="NAD(P)-binding Rossmann-like Domain"/>
    <property type="match status" value="1"/>
</dbReference>
<dbReference type="Pfam" id="PF00106">
    <property type="entry name" value="adh_short"/>
    <property type="match status" value="1"/>
</dbReference>
<feature type="compositionally biased region" description="Basic and acidic residues" evidence="4">
    <location>
        <begin position="287"/>
        <end position="296"/>
    </location>
</feature>
<comment type="caution">
    <text evidence="7">The sequence shown here is derived from an EMBL/GenBank/DDBJ whole genome shotgun (WGS) entry which is preliminary data.</text>
</comment>
<sequence length="336" mass="35140">MSITLKPLADQVVVITGASSGIGLVTARTAARRGAKVFLIARSEKELGDVVGEINASGGTADFAVADVGDEEAVEAAAARAVERFGRIDTWVNNAGTTVYARLLHLPDDEHRRMMDTNYFGAVHGCRAAVPRLKESGGALVTVASIASDMPSPVLGAYAATKHALKAYIQALRIELVEDAPKISVSLIKPAGIDTPIGQHATNHEGGEAQIPPPAYDPQLVADAILYCAEHQRRELTVGGVGRAQAVFHNLFPALFEKLAVFAAAGAVDPTKQQPGPSNLWKGGQAGEERSGEHPARLRHSIYAEAAKRPGVTAAIGLGGLALAAGVLFANNQRKS</sequence>
<dbReference type="InterPro" id="IPR020904">
    <property type="entry name" value="Sc_DH/Rdtase_CS"/>
</dbReference>
<protein>
    <submittedName>
        <fullName evidence="7">Short-subunit dehydrogenase</fullName>
    </submittedName>
</protein>
<keyword evidence="2" id="KW-0560">Oxidoreductase</keyword>
<keyword evidence="5" id="KW-1133">Transmembrane helix</keyword>
<evidence type="ECO:0000256" key="2">
    <source>
        <dbReference type="ARBA" id="ARBA00023002"/>
    </source>
</evidence>
<comment type="similarity">
    <text evidence="1 3">Belongs to the short-chain dehydrogenases/reductases (SDR) family.</text>
</comment>
<accession>A0A7W9EVB7</accession>
<feature type="transmembrane region" description="Helical" evidence="5">
    <location>
        <begin position="311"/>
        <end position="330"/>
    </location>
</feature>
<dbReference type="RefSeq" id="WP_184059052.1">
    <property type="nucleotide sequence ID" value="NZ_JACIJK010000009.1"/>
</dbReference>
<organism evidence="7 8">
    <name type="scientific">Sphingomonas aerophila</name>
    <dbReference type="NCBI Taxonomy" id="1344948"/>
    <lineage>
        <taxon>Bacteria</taxon>
        <taxon>Pseudomonadati</taxon>
        <taxon>Pseudomonadota</taxon>
        <taxon>Alphaproteobacteria</taxon>
        <taxon>Sphingomonadales</taxon>
        <taxon>Sphingomonadaceae</taxon>
        <taxon>Sphingomonas</taxon>
    </lineage>
</organism>
<dbReference type="GO" id="GO:0016020">
    <property type="term" value="C:membrane"/>
    <property type="evidence" value="ECO:0007669"/>
    <property type="project" value="TreeGrafter"/>
</dbReference>
<feature type="domain" description="Ketoreductase" evidence="6">
    <location>
        <begin position="11"/>
        <end position="224"/>
    </location>
</feature>
<evidence type="ECO:0000256" key="4">
    <source>
        <dbReference type="SAM" id="MobiDB-lite"/>
    </source>
</evidence>
<dbReference type="SMART" id="SM00822">
    <property type="entry name" value="PKS_KR"/>
    <property type="match status" value="1"/>
</dbReference>
<keyword evidence="8" id="KW-1185">Reference proteome</keyword>
<dbReference type="EMBL" id="JACIJK010000009">
    <property type="protein sequence ID" value="MBB5716091.1"/>
    <property type="molecule type" value="Genomic_DNA"/>
</dbReference>
<dbReference type="PRINTS" id="PR00080">
    <property type="entry name" value="SDRFAMILY"/>
</dbReference>